<sequence length="68" mass="7089">SSGHLSQSPDPQVKLDPPTAQAEGLEPSISAGLSTPPLPPFLLEAPAVAFIWGLFGERVLLTSHSVQT</sequence>
<evidence type="ECO:0000313" key="3">
    <source>
        <dbReference type="Proteomes" id="UP000727407"/>
    </source>
</evidence>
<protein>
    <submittedName>
        <fullName evidence="2">Uncharacterized protein</fullName>
    </submittedName>
</protein>
<comment type="caution">
    <text evidence="2">The sequence shown here is derived from an EMBL/GenBank/DDBJ whole genome shotgun (WGS) entry which is preliminary data.</text>
</comment>
<reference evidence="2" key="1">
    <citation type="submission" date="2020-07" db="EMBL/GenBank/DDBJ databases">
        <title>Clarias magur genome sequencing, assembly and annotation.</title>
        <authorList>
            <person name="Kushwaha B."/>
            <person name="Kumar R."/>
            <person name="Das P."/>
            <person name="Joshi C.G."/>
            <person name="Kumar D."/>
            <person name="Nagpure N.S."/>
            <person name="Pandey M."/>
            <person name="Agarwal S."/>
            <person name="Srivastava S."/>
            <person name="Singh M."/>
            <person name="Sahoo L."/>
            <person name="Jayasankar P."/>
            <person name="Meher P.K."/>
            <person name="Koringa P.G."/>
            <person name="Iquebal M.A."/>
            <person name="Das S.P."/>
            <person name="Bit A."/>
            <person name="Patnaik S."/>
            <person name="Patel N."/>
            <person name="Shah T.M."/>
            <person name="Hinsu A."/>
            <person name="Jena J.K."/>
        </authorList>
    </citation>
    <scope>NUCLEOTIDE SEQUENCE</scope>
    <source>
        <strain evidence="2">CIFAMagur01</strain>
        <tissue evidence="2">Testis</tissue>
    </source>
</reference>
<feature type="compositionally biased region" description="Polar residues" evidence="1">
    <location>
        <begin position="1"/>
        <end position="10"/>
    </location>
</feature>
<keyword evidence="3" id="KW-1185">Reference proteome</keyword>
<dbReference type="AlphaFoldDB" id="A0A8J4XDL1"/>
<feature type="region of interest" description="Disordered" evidence="1">
    <location>
        <begin position="1"/>
        <end position="31"/>
    </location>
</feature>
<accession>A0A8J4XDL1</accession>
<dbReference type="EMBL" id="QNUK01000184">
    <property type="protein sequence ID" value="KAF5898905.1"/>
    <property type="molecule type" value="Genomic_DNA"/>
</dbReference>
<feature type="non-terminal residue" evidence="2">
    <location>
        <position position="1"/>
    </location>
</feature>
<name>A0A8J4XDL1_CLAMG</name>
<proteinExistence type="predicted"/>
<evidence type="ECO:0000256" key="1">
    <source>
        <dbReference type="SAM" id="MobiDB-lite"/>
    </source>
</evidence>
<feature type="non-terminal residue" evidence="2">
    <location>
        <position position="68"/>
    </location>
</feature>
<dbReference type="Proteomes" id="UP000727407">
    <property type="component" value="Unassembled WGS sequence"/>
</dbReference>
<gene>
    <name evidence="2" type="ORF">DAT39_011371</name>
</gene>
<evidence type="ECO:0000313" key="2">
    <source>
        <dbReference type="EMBL" id="KAF5898905.1"/>
    </source>
</evidence>
<organism evidence="2 3">
    <name type="scientific">Clarias magur</name>
    <name type="common">Asian catfish</name>
    <name type="synonym">Macropteronotus magur</name>
    <dbReference type="NCBI Taxonomy" id="1594786"/>
    <lineage>
        <taxon>Eukaryota</taxon>
        <taxon>Metazoa</taxon>
        <taxon>Chordata</taxon>
        <taxon>Craniata</taxon>
        <taxon>Vertebrata</taxon>
        <taxon>Euteleostomi</taxon>
        <taxon>Actinopterygii</taxon>
        <taxon>Neopterygii</taxon>
        <taxon>Teleostei</taxon>
        <taxon>Ostariophysi</taxon>
        <taxon>Siluriformes</taxon>
        <taxon>Clariidae</taxon>
        <taxon>Clarias</taxon>
    </lineage>
</organism>